<evidence type="ECO:0000256" key="2">
    <source>
        <dbReference type="ARBA" id="ARBA00005695"/>
    </source>
</evidence>
<evidence type="ECO:0000256" key="1">
    <source>
        <dbReference type="ARBA" id="ARBA00004196"/>
    </source>
</evidence>
<sequence length="581" mass="64134">MRKIIALVLALMLVVTCFAACGDNGTSSTSSDASTSSAASGDESSEASDTESSEAESSEGEETSSGDVSELNIRIGMEPTSMNTLNSTYSNEFSLINHMYDKLYMLDENDTPQPSAAETVDVSDDQLVYTFHLREDGMWSNGDPVTAGDFAFAWQQALNPEVAADYAYFLFFIKNAEPYLNGEVEWEEVGVKVIDDLTLEVTLEHPTAYAPFMFAFGTLAPINQAFYEECGQDLYNSDPEYFCTNGAYTMTEWTHNSEIVLTKNEHYRDPSKQPVDTLNFKIISDGQAALTSFLAGELDMTELGTQQIMQQAEDAGYEIHSYSDGSSFYAMVNCSDPQLSNVNLRRALALGFDKQGFIDVAIGLPYSPMKAFTAPAVNGADGTSFSEALLAHEGVDAMAPVNGDVEKAQEYLETALSELGITVDQLTLSLDCGDSQDAQTQAAFLQNQWLENLGIDVAINPKQTKDGSADRKNGNYQMSITGWSPDYNDPMTFLDMWVSDGGNNDTRWGTDEYDSLIDQATVETDLEARQEMFYQCEEVVFDQYFIIPIYNRTQSYVVSDKIANIQRSTFTDFNLMTVELA</sequence>
<dbReference type="AlphaFoldDB" id="A0A9D2C1B8"/>
<dbReference type="PANTHER" id="PTHR30290:SF79">
    <property type="entry name" value="DIPEPTIDE-BINDING PROTEIN DPPE"/>
    <property type="match status" value="1"/>
</dbReference>
<comment type="similarity">
    <text evidence="2">Belongs to the bacterial solute-binding protein 5 family.</text>
</comment>
<evidence type="ECO:0000256" key="6">
    <source>
        <dbReference type="SAM" id="SignalP"/>
    </source>
</evidence>
<dbReference type="GO" id="GO:0030313">
    <property type="term" value="C:cell envelope"/>
    <property type="evidence" value="ECO:0007669"/>
    <property type="project" value="UniProtKB-SubCell"/>
</dbReference>
<dbReference type="Gene3D" id="3.40.190.10">
    <property type="entry name" value="Periplasmic binding protein-like II"/>
    <property type="match status" value="1"/>
</dbReference>
<organism evidence="8 9">
    <name type="scientific">Candidatus Acutalibacter pullistercoris</name>
    <dbReference type="NCBI Taxonomy" id="2838418"/>
    <lineage>
        <taxon>Bacteria</taxon>
        <taxon>Bacillati</taxon>
        <taxon>Bacillota</taxon>
        <taxon>Clostridia</taxon>
        <taxon>Eubacteriales</taxon>
        <taxon>Acutalibacteraceae</taxon>
        <taxon>Acutalibacter</taxon>
    </lineage>
</organism>
<comment type="subcellular location">
    <subcellularLocation>
        <location evidence="1">Cell envelope</location>
    </subcellularLocation>
</comment>
<evidence type="ECO:0000256" key="4">
    <source>
        <dbReference type="ARBA" id="ARBA00022729"/>
    </source>
</evidence>
<comment type="caution">
    <text evidence="8">The sequence shown here is derived from an EMBL/GenBank/DDBJ whole genome shotgun (WGS) entry which is preliminary data.</text>
</comment>
<feature type="chain" id="PRO_5038459665" evidence="6">
    <location>
        <begin position="20"/>
        <end position="581"/>
    </location>
</feature>
<dbReference type="GO" id="GO:0042597">
    <property type="term" value="C:periplasmic space"/>
    <property type="evidence" value="ECO:0007669"/>
    <property type="project" value="UniProtKB-ARBA"/>
</dbReference>
<dbReference type="SUPFAM" id="SSF53850">
    <property type="entry name" value="Periplasmic binding protein-like II"/>
    <property type="match status" value="1"/>
</dbReference>
<dbReference type="InterPro" id="IPR030678">
    <property type="entry name" value="Peptide/Ni-bd"/>
</dbReference>
<dbReference type="FunFam" id="3.90.76.10:FF:000001">
    <property type="entry name" value="Oligopeptide ABC transporter substrate-binding protein"/>
    <property type="match status" value="1"/>
</dbReference>
<evidence type="ECO:0000259" key="7">
    <source>
        <dbReference type="Pfam" id="PF00496"/>
    </source>
</evidence>
<dbReference type="Gene3D" id="3.90.76.10">
    <property type="entry name" value="Dipeptide-binding Protein, Domain 1"/>
    <property type="match status" value="1"/>
</dbReference>
<dbReference type="PIRSF" id="PIRSF002741">
    <property type="entry name" value="MppA"/>
    <property type="match status" value="1"/>
</dbReference>
<proteinExistence type="inferred from homology"/>
<evidence type="ECO:0000313" key="9">
    <source>
        <dbReference type="Proteomes" id="UP000823915"/>
    </source>
</evidence>
<keyword evidence="3" id="KW-0813">Transport</keyword>
<dbReference type="EMBL" id="DXDU01000091">
    <property type="protein sequence ID" value="HIY26590.1"/>
    <property type="molecule type" value="Genomic_DNA"/>
</dbReference>
<feature type="domain" description="Solute-binding protein family 5" evidence="7">
    <location>
        <begin position="111"/>
        <end position="504"/>
    </location>
</feature>
<gene>
    <name evidence="8" type="ORF">H9838_05360</name>
</gene>
<dbReference type="GO" id="GO:0043190">
    <property type="term" value="C:ATP-binding cassette (ABC) transporter complex"/>
    <property type="evidence" value="ECO:0007669"/>
    <property type="project" value="InterPro"/>
</dbReference>
<dbReference type="Gene3D" id="3.10.105.10">
    <property type="entry name" value="Dipeptide-binding Protein, Domain 3"/>
    <property type="match status" value="1"/>
</dbReference>
<feature type="signal peptide" evidence="6">
    <location>
        <begin position="1"/>
        <end position="19"/>
    </location>
</feature>
<dbReference type="InterPro" id="IPR039424">
    <property type="entry name" value="SBP_5"/>
</dbReference>
<evidence type="ECO:0000256" key="5">
    <source>
        <dbReference type="SAM" id="MobiDB-lite"/>
    </source>
</evidence>
<accession>A0A9D2C1B8</accession>
<feature type="compositionally biased region" description="Low complexity" evidence="5">
    <location>
        <begin position="25"/>
        <end position="42"/>
    </location>
</feature>
<reference evidence="8" key="1">
    <citation type="journal article" date="2021" name="PeerJ">
        <title>Extensive microbial diversity within the chicken gut microbiome revealed by metagenomics and culture.</title>
        <authorList>
            <person name="Gilroy R."/>
            <person name="Ravi A."/>
            <person name="Getino M."/>
            <person name="Pursley I."/>
            <person name="Horton D.L."/>
            <person name="Alikhan N.F."/>
            <person name="Baker D."/>
            <person name="Gharbi K."/>
            <person name="Hall N."/>
            <person name="Watson M."/>
            <person name="Adriaenssens E.M."/>
            <person name="Foster-Nyarko E."/>
            <person name="Jarju S."/>
            <person name="Secka A."/>
            <person name="Antonio M."/>
            <person name="Oren A."/>
            <person name="Chaudhuri R.R."/>
            <person name="La Ragione R."/>
            <person name="Hildebrand F."/>
            <person name="Pallen M.J."/>
        </authorList>
    </citation>
    <scope>NUCLEOTIDE SEQUENCE</scope>
    <source>
        <strain evidence="8">1282</strain>
    </source>
</reference>
<name>A0A9D2C1B8_9FIRM</name>
<evidence type="ECO:0000256" key="3">
    <source>
        <dbReference type="ARBA" id="ARBA00022448"/>
    </source>
</evidence>
<keyword evidence="4 6" id="KW-0732">Signal</keyword>
<dbReference type="Proteomes" id="UP000823915">
    <property type="component" value="Unassembled WGS sequence"/>
</dbReference>
<dbReference type="GO" id="GO:1904680">
    <property type="term" value="F:peptide transmembrane transporter activity"/>
    <property type="evidence" value="ECO:0007669"/>
    <property type="project" value="TreeGrafter"/>
</dbReference>
<dbReference type="PANTHER" id="PTHR30290">
    <property type="entry name" value="PERIPLASMIC BINDING COMPONENT OF ABC TRANSPORTER"/>
    <property type="match status" value="1"/>
</dbReference>
<reference evidence="8" key="2">
    <citation type="submission" date="2021-04" db="EMBL/GenBank/DDBJ databases">
        <authorList>
            <person name="Gilroy R."/>
        </authorList>
    </citation>
    <scope>NUCLEOTIDE SEQUENCE</scope>
    <source>
        <strain evidence="8">1282</strain>
    </source>
</reference>
<evidence type="ECO:0000313" key="8">
    <source>
        <dbReference type="EMBL" id="HIY26590.1"/>
    </source>
</evidence>
<feature type="region of interest" description="Disordered" evidence="5">
    <location>
        <begin position="25"/>
        <end position="70"/>
    </location>
</feature>
<dbReference type="GO" id="GO:0015833">
    <property type="term" value="P:peptide transport"/>
    <property type="evidence" value="ECO:0007669"/>
    <property type="project" value="TreeGrafter"/>
</dbReference>
<feature type="compositionally biased region" description="Acidic residues" evidence="5">
    <location>
        <begin position="43"/>
        <end position="64"/>
    </location>
</feature>
<dbReference type="CDD" id="cd08504">
    <property type="entry name" value="PBP2_OppA"/>
    <property type="match status" value="1"/>
</dbReference>
<protein>
    <submittedName>
        <fullName evidence="8">Peptide ABC transporter substrate-binding protein</fullName>
    </submittedName>
</protein>
<dbReference type="InterPro" id="IPR000914">
    <property type="entry name" value="SBP_5_dom"/>
</dbReference>
<dbReference type="Pfam" id="PF00496">
    <property type="entry name" value="SBP_bac_5"/>
    <property type="match status" value="1"/>
</dbReference>